<sequence length="818" mass="91471">MSKSQNNKISRRGFLQRSIAIGSIAALASNMQIPFSYAESDKNANNSEIPPNPTNQEKIFYSACLVNCGSRCPLKVHVKNDIITKISAEDGINDPVFGQHQIRPCLRGRSVRWRTYDPDRLKYPMLRVGKRGEGKFKRISWEEAINLLADKLKYTIDKYGNEAIYYQYGTGTTGANIPGRNACKRFLNTIGGFLNYHGDYSSGQITAIQPYIYGNAKESLLDQIKHSDLVVMFGQNIAETRMSGGGQVTELFNALSQSKARVIIIDPRRSESVVGYDAEWIPIIPGTDAALVAAIGYALLEEDRIDDEMLNRYCVGWNADSLPDTAPPFSDFKSYILGLGDDRTPKTPEWAAQITGIPANQIRKLAIDIVNAKAAWISQGWGPQRWQNGEHTTRAIMILPIITGQFGKLGTNIGTWGGSVTYSVPSLSLVNPIKTSIPFFLWTKAIDEPYSMTAKNSYIKNKDKLDVGIKFIWSYASNVIGNQHADLNRTHQILQDESKCEFILVWDTHMTASAKYADLLLPDVSSVESNDLINNSYASGAYHYIIRMQRAIKPLWENRSSYDVLTDFSEKMGVKDKFTQGRTQDEWIEYCYEKLRKQEPNLPSFDETDGMGVIDRKLANSDNQVALQTFRDDPVKNPLNTPSGKIELYSEALAKIANEWEFDEDDKLYPIPAYLPAIEGSEDKQQKQKYPLQLIGFHIKGHCHSSYSNLPQLREAVASSIWINPFDAASRQIRHGQLVEVYNDRGRLYIPAKVTPRILPGVIAIPQGLWAKTNAAGIDIGGCVNRLTSMRPSVLAKSNPQHTNLVEIKPLAAMSTAS</sequence>
<dbReference type="Pfam" id="PF04879">
    <property type="entry name" value="Molybdop_Fe4S4"/>
    <property type="match status" value="1"/>
</dbReference>
<name>A0A242NF32_9GAMM</name>
<dbReference type="EMBL" id="NARP01000030">
    <property type="protein sequence ID" value="OTP98481.1"/>
    <property type="molecule type" value="Genomic_DNA"/>
</dbReference>
<dbReference type="Gene3D" id="3.40.228.10">
    <property type="entry name" value="Dimethylsulfoxide Reductase, domain 2"/>
    <property type="match status" value="1"/>
</dbReference>
<dbReference type="RefSeq" id="WP_086301379.1">
    <property type="nucleotide sequence ID" value="NZ_MZNE01000025.1"/>
</dbReference>
<dbReference type="GO" id="GO:0009061">
    <property type="term" value="P:anaerobic respiration"/>
    <property type="evidence" value="ECO:0007669"/>
    <property type="project" value="TreeGrafter"/>
</dbReference>
<evidence type="ECO:0000256" key="5">
    <source>
        <dbReference type="ARBA" id="ARBA00022505"/>
    </source>
</evidence>
<keyword evidence="7" id="KW-0732">Signal</keyword>
<protein>
    <submittedName>
        <fullName evidence="12">Dimethyl sulfoxide reductase subunit A</fullName>
    </submittedName>
</protein>
<keyword evidence="14" id="KW-1185">Reference proteome</keyword>
<keyword evidence="9" id="KW-0408">Iron</keyword>
<dbReference type="GO" id="GO:0051539">
    <property type="term" value="F:4 iron, 4 sulfur cluster binding"/>
    <property type="evidence" value="ECO:0007669"/>
    <property type="project" value="UniProtKB-KW"/>
</dbReference>
<dbReference type="AlphaFoldDB" id="A0A242NF32"/>
<dbReference type="SMART" id="SM00926">
    <property type="entry name" value="Molybdop_Fe4S4"/>
    <property type="match status" value="1"/>
</dbReference>
<keyword evidence="5" id="KW-0500">Molybdenum</keyword>
<dbReference type="Gene3D" id="3.40.50.12440">
    <property type="match status" value="2"/>
</dbReference>
<dbReference type="Pfam" id="PF01568">
    <property type="entry name" value="Molydop_binding"/>
    <property type="match status" value="1"/>
</dbReference>
<dbReference type="EMBL" id="NART01000026">
    <property type="protein sequence ID" value="OTQ10002.1"/>
    <property type="molecule type" value="Genomic_DNA"/>
</dbReference>
<reference evidence="14 15" key="1">
    <citation type="submission" date="2017-03" db="EMBL/GenBank/DDBJ databases">
        <title>Comparative genomics of honeybee gut symbionts reveal geographically distinct and subgroup specific antibiotic resistance.</title>
        <authorList>
            <person name="Ludvigsen J."/>
            <person name="Porcellato D."/>
            <person name="Labee-Lund T.M."/>
            <person name="Amdam G.V."/>
            <person name="Rudi K."/>
        </authorList>
    </citation>
    <scope>NUCLEOTIDE SEQUENCE [LARGE SCALE GENOMIC DNA]</scope>
    <source>
        <strain evidence="12 15">A-7-12</strain>
        <strain evidence="13 14">A-9-12</strain>
    </source>
</reference>
<dbReference type="InterPro" id="IPR011888">
    <property type="entry name" value="Anaer_DMSO_reductase"/>
</dbReference>
<comment type="similarity">
    <text evidence="3">Belongs to the prokaryotic molybdopterin-containing oxidoreductase family.</text>
</comment>
<evidence type="ECO:0000259" key="11">
    <source>
        <dbReference type="PROSITE" id="PS51669"/>
    </source>
</evidence>
<dbReference type="InterPro" id="IPR006963">
    <property type="entry name" value="Mopterin_OxRdtase_4Fe-4S_dom"/>
</dbReference>
<dbReference type="PROSITE" id="PS51318">
    <property type="entry name" value="TAT"/>
    <property type="match status" value="1"/>
</dbReference>
<dbReference type="InterPro" id="IPR027467">
    <property type="entry name" value="MopterinOxRdtase_cofactor_BS"/>
</dbReference>
<comment type="cofactor">
    <cofactor evidence="2">
        <name>[4Fe-4S] cluster</name>
        <dbReference type="ChEBI" id="CHEBI:49883"/>
    </cofactor>
</comment>
<dbReference type="PANTHER" id="PTHR43742">
    <property type="entry name" value="TRIMETHYLAMINE-N-OXIDE REDUCTASE"/>
    <property type="match status" value="1"/>
</dbReference>
<dbReference type="InterPro" id="IPR006311">
    <property type="entry name" value="TAT_signal"/>
</dbReference>
<evidence type="ECO:0000256" key="3">
    <source>
        <dbReference type="ARBA" id="ARBA00010312"/>
    </source>
</evidence>
<keyword evidence="8" id="KW-0560">Oxidoreductase</keyword>
<comment type="cofactor">
    <cofactor evidence="1">
        <name>Mo-bis(molybdopterin guanine dinucleotide)</name>
        <dbReference type="ChEBI" id="CHEBI:60539"/>
    </cofactor>
</comment>
<evidence type="ECO:0000313" key="14">
    <source>
        <dbReference type="Proteomes" id="UP000194800"/>
    </source>
</evidence>
<dbReference type="GO" id="GO:0043546">
    <property type="term" value="F:molybdopterin cofactor binding"/>
    <property type="evidence" value="ECO:0007669"/>
    <property type="project" value="InterPro"/>
</dbReference>
<dbReference type="InterPro" id="IPR006657">
    <property type="entry name" value="MoPterin_dinucl-bd_dom"/>
</dbReference>
<dbReference type="NCBIfam" id="TIGR02166">
    <property type="entry name" value="dmsA_ynfE"/>
    <property type="match status" value="1"/>
</dbReference>
<dbReference type="PROSITE" id="PS00551">
    <property type="entry name" value="MOLYBDOPTERIN_PROK_1"/>
    <property type="match status" value="1"/>
</dbReference>
<dbReference type="GO" id="GO:0030151">
    <property type="term" value="F:molybdenum ion binding"/>
    <property type="evidence" value="ECO:0007669"/>
    <property type="project" value="InterPro"/>
</dbReference>
<dbReference type="Gene3D" id="3.40.50.740">
    <property type="match status" value="1"/>
</dbReference>
<dbReference type="GO" id="GO:0009055">
    <property type="term" value="F:electron transfer activity"/>
    <property type="evidence" value="ECO:0007669"/>
    <property type="project" value="TreeGrafter"/>
</dbReference>
<dbReference type="InterPro" id="IPR050612">
    <property type="entry name" value="Prok_Mopterin_Oxidored"/>
</dbReference>
<dbReference type="Proteomes" id="UP000194977">
    <property type="component" value="Unassembled WGS sequence"/>
</dbReference>
<dbReference type="PANTHER" id="PTHR43742:SF8">
    <property type="entry name" value="ANAEROBIC DIMETHYL SULFOXIDE REDUCTASE, SUBUNIT A"/>
    <property type="match status" value="1"/>
</dbReference>
<evidence type="ECO:0000256" key="7">
    <source>
        <dbReference type="ARBA" id="ARBA00022729"/>
    </source>
</evidence>
<evidence type="ECO:0000313" key="12">
    <source>
        <dbReference type="EMBL" id="OTP98481.1"/>
    </source>
</evidence>
<evidence type="ECO:0000256" key="2">
    <source>
        <dbReference type="ARBA" id="ARBA00001966"/>
    </source>
</evidence>
<evidence type="ECO:0000256" key="1">
    <source>
        <dbReference type="ARBA" id="ARBA00001942"/>
    </source>
</evidence>
<organism evidence="12 15">
    <name type="scientific">Gilliamella apicola</name>
    <dbReference type="NCBI Taxonomy" id="1196095"/>
    <lineage>
        <taxon>Bacteria</taxon>
        <taxon>Pseudomonadati</taxon>
        <taxon>Pseudomonadota</taxon>
        <taxon>Gammaproteobacteria</taxon>
        <taxon>Orbales</taxon>
        <taxon>Orbaceae</taxon>
        <taxon>Gilliamella</taxon>
    </lineage>
</organism>
<dbReference type="SUPFAM" id="SSF50692">
    <property type="entry name" value="ADC-like"/>
    <property type="match status" value="1"/>
</dbReference>
<evidence type="ECO:0000256" key="8">
    <source>
        <dbReference type="ARBA" id="ARBA00023002"/>
    </source>
</evidence>
<evidence type="ECO:0000256" key="4">
    <source>
        <dbReference type="ARBA" id="ARBA00022485"/>
    </source>
</evidence>
<evidence type="ECO:0000256" key="6">
    <source>
        <dbReference type="ARBA" id="ARBA00022723"/>
    </source>
</evidence>
<dbReference type="GO" id="GO:0030288">
    <property type="term" value="C:outer membrane-bounded periplasmic space"/>
    <property type="evidence" value="ECO:0007669"/>
    <property type="project" value="TreeGrafter"/>
</dbReference>
<dbReference type="PROSITE" id="PS51669">
    <property type="entry name" value="4FE4S_MOW_BIS_MGD"/>
    <property type="match status" value="1"/>
</dbReference>
<evidence type="ECO:0000256" key="9">
    <source>
        <dbReference type="ARBA" id="ARBA00023004"/>
    </source>
</evidence>
<dbReference type="Pfam" id="PF00384">
    <property type="entry name" value="Molybdopterin"/>
    <property type="match status" value="1"/>
</dbReference>
<dbReference type="GO" id="GO:0009389">
    <property type="term" value="F:dimethyl sulfoxide reductase activity"/>
    <property type="evidence" value="ECO:0007669"/>
    <property type="project" value="InterPro"/>
</dbReference>
<keyword evidence="4" id="KW-0004">4Fe-4S</keyword>
<dbReference type="InterPro" id="IPR006656">
    <property type="entry name" value="Mopterin_OxRdtase"/>
</dbReference>
<feature type="domain" description="4Fe-4S Mo/W bis-MGD-type" evidence="11">
    <location>
        <begin position="57"/>
        <end position="119"/>
    </location>
</feature>
<evidence type="ECO:0000313" key="15">
    <source>
        <dbReference type="Proteomes" id="UP000194977"/>
    </source>
</evidence>
<dbReference type="CDD" id="cd02770">
    <property type="entry name" value="MopB_DmsA-EC"/>
    <property type="match status" value="1"/>
</dbReference>
<keyword evidence="6" id="KW-0479">Metal-binding</keyword>
<evidence type="ECO:0000256" key="10">
    <source>
        <dbReference type="ARBA" id="ARBA00023014"/>
    </source>
</evidence>
<dbReference type="SUPFAM" id="SSF53706">
    <property type="entry name" value="Formate dehydrogenase/DMSO reductase, domains 1-3"/>
    <property type="match status" value="1"/>
</dbReference>
<dbReference type="InterPro" id="IPR009010">
    <property type="entry name" value="Asp_de-COase-like_dom_sf"/>
</dbReference>
<proteinExistence type="inferred from homology"/>
<keyword evidence="10" id="KW-0411">Iron-sulfur</keyword>
<dbReference type="Proteomes" id="UP000194800">
    <property type="component" value="Unassembled WGS sequence"/>
</dbReference>
<accession>A0A242NF32</accession>
<gene>
    <name evidence="13" type="ORF">B6C91_07160</name>
    <name evidence="12" type="ORF">B6D08_10915</name>
</gene>
<evidence type="ECO:0000313" key="13">
    <source>
        <dbReference type="EMBL" id="OTQ10002.1"/>
    </source>
</evidence>
<comment type="caution">
    <text evidence="12">The sequence shown here is derived from an EMBL/GenBank/DDBJ whole genome shotgun (WGS) entry which is preliminary data.</text>
</comment>
<dbReference type="Gene3D" id="2.40.40.20">
    <property type="match status" value="1"/>
</dbReference>
<dbReference type="OrthoDB" id="9815647at2"/>